<dbReference type="InterPro" id="IPR001806">
    <property type="entry name" value="Small_GTPase"/>
</dbReference>
<evidence type="ECO:0000256" key="3">
    <source>
        <dbReference type="SAM" id="MobiDB-lite"/>
    </source>
</evidence>
<feature type="domain" description="Ras-GEF" evidence="4">
    <location>
        <begin position="695"/>
        <end position="933"/>
    </location>
</feature>
<dbReference type="InterPro" id="IPR000651">
    <property type="entry name" value="Ras-like_Gua-exchang_fac_N"/>
</dbReference>
<dbReference type="SMART" id="SM00147">
    <property type="entry name" value="RasGEF"/>
    <property type="match status" value="1"/>
</dbReference>
<dbReference type="InterPro" id="IPR027417">
    <property type="entry name" value="P-loop_NTPase"/>
</dbReference>
<accession>A0A397UJT4</accession>
<dbReference type="PROSITE" id="PS50009">
    <property type="entry name" value="RASGEF_CAT"/>
    <property type="match status" value="1"/>
</dbReference>
<dbReference type="InterPro" id="IPR008937">
    <property type="entry name" value="Ras-like_GEF"/>
</dbReference>
<dbReference type="SMART" id="SM00229">
    <property type="entry name" value="RasGEFN"/>
    <property type="match status" value="1"/>
</dbReference>
<feature type="domain" description="N-terminal Ras-GEF" evidence="5">
    <location>
        <begin position="470"/>
        <end position="595"/>
    </location>
</feature>
<evidence type="ECO:0000259" key="5">
    <source>
        <dbReference type="PROSITE" id="PS50212"/>
    </source>
</evidence>
<dbReference type="SUPFAM" id="SSF48366">
    <property type="entry name" value="Ras GEF"/>
    <property type="match status" value="1"/>
</dbReference>
<proteinExistence type="predicted"/>
<feature type="region of interest" description="Disordered" evidence="3">
    <location>
        <begin position="635"/>
        <end position="672"/>
    </location>
</feature>
<keyword evidence="7" id="KW-1185">Reference proteome</keyword>
<dbReference type="Pfam" id="PF00071">
    <property type="entry name" value="Ras"/>
    <property type="match status" value="1"/>
</dbReference>
<dbReference type="InterPro" id="IPR001895">
    <property type="entry name" value="RASGEF_cat_dom"/>
</dbReference>
<name>A0A397UJT4_9GLOM</name>
<dbReference type="AlphaFoldDB" id="A0A397UJT4"/>
<dbReference type="GO" id="GO:0005886">
    <property type="term" value="C:plasma membrane"/>
    <property type="evidence" value="ECO:0007669"/>
    <property type="project" value="TreeGrafter"/>
</dbReference>
<sequence length="958" mass="108980">MSVSNLPKLDDTNKNKSNIITKTLKKAVSMDSLHQKPSGYVKKRNGSLDMNICGSGSWFITSNDQKSPTSIQRSSDSHDETFVVALIGKPSVGKSTIVRTGLNNLAPIRNVGVEQNILHAPTLITEIEVDDRAYPVEVLEIQENVFDMKAPLRWPKELPDIDGILVCYDVTSRASIANIAWLLNAFKEFQIPTILVANKADCAPTKRQVDTEYGAKLAPLFDVGFVELDTRTNHGIQKIHNVFSMLLKLSIRHREFKENRMSQEIKSDDLSSDSLCLQCVNSDVDFEKLSSHRRTSSDLSHESRGRGRFSNFSAVRYMKSRYHSRFGSSKGESRKSRSPLNRVSSDDEGSSSTRRSLSRSPFSSSVSVTPSNTPPKSSVLSQVSLSSFPLLCNKPIHSDRSSYRRSFLPSSNLLQVMEAEEEKDIVIVRTGHSRTSCGSYDSTASSVSAISDNSWEGLFVNDPLGPNKCTGNRNDGATIDELIQRLTFVGGQYLTQDDPFTITFFVVYRAFMRPRDVLIKLMKRFEECEQDSNERKSSIHEKICNLLYHWITQHPHDLIHPQTRQLMREFFEKISSCSHLSYYSINLNPLINGTVPENDPDMFWGLVDITDEKLFKHNLEHKNINITPHAKKDSGFGGWTYDNRDNNQSDSDNTHSVQQSNNRTSSKSHQKSSLIIVPDGSILRPMSQLTFDELSEKDIANELTYQEFQLFKKISGRDLLRHIWTPQGSVQRENGRVAKSIQHFNFISNWVSTMILSQEKLKNRAAMLKKFMKIAVIIRESNNYNTLMAIIAAINSSPITRLRRTRELLKGKSCYKKFHNLEVLMSTEKSFGNYRMALKAPSRGHDEQKGIPYLGIHLQDLLSIGEGNRNFQDDGRVHWNKFALMGDVLNMIRKFQKSSYNIKSNTLIEKFIADTDIMNDDELYKKSLELEPRVQRASSESRVRRMRFMVKKTLIFSP</sequence>
<evidence type="ECO:0000256" key="1">
    <source>
        <dbReference type="ARBA" id="ARBA00022658"/>
    </source>
</evidence>
<evidence type="ECO:0000313" key="7">
    <source>
        <dbReference type="Proteomes" id="UP000266673"/>
    </source>
</evidence>
<dbReference type="SUPFAM" id="SSF52540">
    <property type="entry name" value="P-loop containing nucleoside triphosphate hydrolases"/>
    <property type="match status" value="1"/>
</dbReference>
<dbReference type="PANTHER" id="PTHR23113">
    <property type="entry name" value="GUANINE NUCLEOTIDE EXCHANGE FACTOR"/>
    <property type="match status" value="1"/>
</dbReference>
<gene>
    <name evidence="6" type="ORF">C2G38_2043534</name>
</gene>
<dbReference type="GO" id="GO:0003924">
    <property type="term" value="F:GTPase activity"/>
    <property type="evidence" value="ECO:0007669"/>
    <property type="project" value="InterPro"/>
</dbReference>
<dbReference type="Gene3D" id="1.20.870.10">
    <property type="entry name" value="Son of sevenless (SoS) protein Chain: S domain 1"/>
    <property type="match status" value="1"/>
</dbReference>
<dbReference type="GO" id="GO:0007265">
    <property type="term" value="P:Ras protein signal transduction"/>
    <property type="evidence" value="ECO:0007669"/>
    <property type="project" value="TreeGrafter"/>
</dbReference>
<dbReference type="PROSITE" id="PS51419">
    <property type="entry name" value="RAB"/>
    <property type="match status" value="1"/>
</dbReference>
<dbReference type="CDD" id="cd00155">
    <property type="entry name" value="RasGEF"/>
    <property type="match status" value="1"/>
</dbReference>
<dbReference type="InterPro" id="IPR036964">
    <property type="entry name" value="RASGEF_cat_dom_sf"/>
</dbReference>
<evidence type="ECO:0000313" key="6">
    <source>
        <dbReference type="EMBL" id="RIB10394.1"/>
    </source>
</evidence>
<dbReference type="EMBL" id="QKWP01001256">
    <property type="protein sequence ID" value="RIB10394.1"/>
    <property type="molecule type" value="Genomic_DNA"/>
</dbReference>
<dbReference type="STRING" id="44941.A0A397UJT4"/>
<dbReference type="Gene3D" id="1.10.840.10">
    <property type="entry name" value="Ras guanine-nucleotide exchange factors catalytic domain"/>
    <property type="match status" value="1"/>
</dbReference>
<dbReference type="GO" id="GO:0005525">
    <property type="term" value="F:GTP binding"/>
    <property type="evidence" value="ECO:0007669"/>
    <property type="project" value="InterPro"/>
</dbReference>
<dbReference type="GO" id="GO:0005085">
    <property type="term" value="F:guanyl-nucleotide exchange factor activity"/>
    <property type="evidence" value="ECO:0007669"/>
    <property type="project" value="UniProtKB-KW"/>
</dbReference>
<dbReference type="CDD" id="cd06224">
    <property type="entry name" value="REM"/>
    <property type="match status" value="1"/>
</dbReference>
<dbReference type="InterPro" id="IPR023578">
    <property type="entry name" value="Ras_GEF_dom_sf"/>
</dbReference>
<dbReference type="Proteomes" id="UP000266673">
    <property type="component" value="Unassembled WGS sequence"/>
</dbReference>
<organism evidence="6 7">
    <name type="scientific">Gigaspora rosea</name>
    <dbReference type="NCBI Taxonomy" id="44941"/>
    <lineage>
        <taxon>Eukaryota</taxon>
        <taxon>Fungi</taxon>
        <taxon>Fungi incertae sedis</taxon>
        <taxon>Mucoromycota</taxon>
        <taxon>Glomeromycotina</taxon>
        <taxon>Glomeromycetes</taxon>
        <taxon>Diversisporales</taxon>
        <taxon>Gigasporaceae</taxon>
        <taxon>Gigaspora</taxon>
    </lineage>
</organism>
<feature type="compositionally biased region" description="Polar residues" evidence="3">
    <location>
        <begin position="654"/>
        <end position="672"/>
    </location>
</feature>
<reference evidence="6 7" key="1">
    <citation type="submission" date="2018-06" db="EMBL/GenBank/DDBJ databases">
        <title>Comparative genomics reveals the genomic features of Rhizophagus irregularis, R. cerebriforme, R. diaphanum and Gigaspora rosea, and their symbiotic lifestyle signature.</title>
        <authorList>
            <person name="Morin E."/>
            <person name="San Clemente H."/>
            <person name="Chen E.C.H."/>
            <person name="De La Providencia I."/>
            <person name="Hainaut M."/>
            <person name="Kuo A."/>
            <person name="Kohler A."/>
            <person name="Murat C."/>
            <person name="Tang N."/>
            <person name="Roy S."/>
            <person name="Loubradou J."/>
            <person name="Henrissat B."/>
            <person name="Grigoriev I.V."/>
            <person name="Corradi N."/>
            <person name="Roux C."/>
            <person name="Martin F.M."/>
        </authorList>
    </citation>
    <scope>NUCLEOTIDE SEQUENCE [LARGE SCALE GENOMIC DNA]</scope>
    <source>
        <strain evidence="6 7">DAOM 194757</strain>
    </source>
</reference>
<feature type="region of interest" description="Disordered" evidence="3">
    <location>
        <begin position="323"/>
        <end position="379"/>
    </location>
</feature>
<protein>
    <submittedName>
        <fullName evidence="6">Ras guanine nucleotide exchange factor domain-containing protein</fullName>
    </submittedName>
</protein>
<evidence type="ECO:0000256" key="2">
    <source>
        <dbReference type="PROSITE-ProRule" id="PRU00168"/>
    </source>
</evidence>
<dbReference type="PANTHER" id="PTHR23113:SF348">
    <property type="entry name" value="GUANYL-NUCLEOTIDE EXCHANGE FACTOR RASGEF, PUTATIVE (AFU_ORTHOLOGUE AFUA_1G04700)-RELATED"/>
    <property type="match status" value="1"/>
</dbReference>
<dbReference type="SMART" id="SM00173">
    <property type="entry name" value="RAS"/>
    <property type="match status" value="1"/>
</dbReference>
<dbReference type="SMART" id="SM00175">
    <property type="entry name" value="RAB"/>
    <property type="match status" value="1"/>
</dbReference>
<dbReference type="Pfam" id="PF00618">
    <property type="entry name" value="RasGEF_N"/>
    <property type="match status" value="1"/>
</dbReference>
<feature type="compositionally biased region" description="Low complexity" evidence="3">
    <location>
        <begin position="350"/>
        <end position="379"/>
    </location>
</feature>
<comment type="caution">
    <text evidence="6">The sequence shown here is derived from an EMBL/GenBank/DDBJ whole genome shotgun (WGS) entry which is preliminary data.</text>
</comment>
<dbReference type="PROSITE" id="PS50212">
    <property type="entry name" value="RASGEF_NTER"/>
    <property type="match status" value="1"/>
</dbReference>
<dbReference type="Gene3D" id="3.40.50.300">
    <property type="entry name" value="P-loop containing nucleotide triphosphate hydrolases"/>
    <property type="match status" value="1"/>
</dbReference>
<keyword evidence="1 2" id="KW-0344">Guanine-nucleotide releasing factor</keyword>
<dbReference type="OrthoDB" id="546434at2759"/>
<evidence type="ECO:0000259" key="4">
    <source>
        <dbReference type="PROSITE" id="PS50009"/>
    </source>
</evidence>
<dbReference type="Pfam" id="PF00617">
    <property type="entry name" value="RasGEF"/>
    <property type="match status" value="1"/>
</dbReference>